<dbReference type="GO" id="GO:0030426">
    <property type="term" value="C:growth cone"/>
    <property type="evidence" value="ECO:0007669"/>
    <property type="project" value="UniProtKB-SubCell"/>
</dbReference>
<evidence type="ECO:0000259" key="19">
    <source>
        <dbReference type="PROSITE" id="PS51777"/>
    </source>
</evidence>
<dbReference type="InterPro" id="IPR034743">
    <property type="entry name" value="RH1"/>
</dbReference>
<comment type="caution">
    <text evidence="20">The sequence shown here is derived from an EMBL/GenBank/DDBJ whole genome shotgun (WGS) entry which is preliminary data.</text>
</comment>
<comment type="subcellular location">
    <subcellularLocation>
        <location evidence="2">Cell projection</location>
        <location evidence="2">Axon</location>
    </subcellularLocation>
    <subcellularLocation>
        <location evidence="1">Cell projection</location>
        <location evidence="1">Dendrite</location>
    </subcellularLocation>
    <subcellularLocation>
        <location evidence="6">Cell projection</location>
        <location evidence="6">Growth cone</location>
    </subcellularLocation>
    <subcellularLocation>
        <location evidence="5">Cytoplasm</location>
        <location evidence="5">Perinuclear region</location>
    </subcellularLocation>
    <subcellularLocation>
        <location evidence="3">Cytoplasmic vesicle</location>
    </subcellularLocation>
    <subcellularLocation>
        <location evidence="4">Golgi apparatus</location>
    </subcellularLocation>
</comment>
<dbReference type="GO" id="GO:0005078">
    <property type="term" value="F:MAP-kinase scaffold activity"/>
    <property type="evidence" value="ECO:0007669"/>
    <property type="project" value="InterPro"/>
</dbReference>
<feature type="coiled-coil region" evidence="16">
    <location>
        <begin position="62"/>
        <end position="163"/>
    </location>
</feature>
<feature type="compositionally biased region" description="Acidic residues" evidence="17">
    <location>
        <begin position="1133"/>
        <end position="1143"/>
    </location>
</feature>
<keyword evidence="21" id="KW-1185">Reference proteome</keyword>
<dbReference type="OrthoDB" id="10256043at2759"/>
<name>A0A556TUT0_BAGYA</name>
<comment type="similarity">
    <text evidence="7">Belongs to the JIP scaffold family.</text>
</comment>
<accession>A0A556TUT0</accession>
<organism evidence="20 21">
    <name type="scientific">Bagarius yarrelli</name>
    <name type="common">Goonch</name>
    <name type="synonym">Bagrus yarrelli</name>
    <dbReference type="NCBI Taxonomy" id="175774"/>
    <lineage>
        <taxon>Eukaryota</taxon>
        <taxon>Metazoa</taxon>
        <taxon>Chordata</taxon>
        <taxon>Craniata</taxon>
        <taxon>Vertebrata</taxon>
        <taxon>Euteleostomi</taxon>
        <taxon>Actinopterygii</taxon>
        <taxon>Neopterygii</taxon>
        <taxon>Teleostei</taxon>
        <taxon>Ostariophysi</taxon>
        <taxon>Siluriformes</taxon>
        <taxon>Sisoridae</taxon>
        <taxon>Sisorinae</taxon>
        <taxon>Bagarius</taxon>
    </lineage>
</organism>
<dbReference type="Proteomes" id="UP000319801">
    <property type="component" value="Unassembled WGS sequence"/>
</dbReference>
<keyword evidence="20" id="KW-0418">Kinase</keyword>
<dbReference type="GO" id="GO:0008432">
    <property type="term" value="F:JUN kinase binding"/>
    <property type="evidence" value="ECO:0007669"/>
    <property type="project" value="TreeGrafter"/>
</dbReference>
<evidence type="ECO:0000259" key="18">
    <source>
        <dbReference type="PROSITE" id="PS51776"/>
    </source>
</evidence>
<dbReference type="InterPro" id="IPR032486">
    <property type="entry name" value="JIP_LZII"/>
</dbReference>
<evidence type="ECO:0000256" key="2">
    <source>
        <dbReference type="ARBA" id="ARBA00004489"/>
    </source>
</evidence>
<dbReference type="AlphaFoldDB" id="A0A556TUT0"/>
<evidence type="ECO:0000256" key="17">
    <source>
        <dbReference type="SAM" id="MobiDB-lite"/>
    </source>
</evidence>
<dbReference type="PANTHER" id="PTHR13886">
    <property type="entry name" value="JNK/SAPK-ASSOCIATED PROTEIN"/>
    <property type="match status" value="1"/>
</dbReference>
<feature type="coiled-coil region" evidence="16">
    <location>
        <begin position="357"/>
        <end position="433"/>
    </location>
</feature>
<dbReference type="FunFam" id="1.20.58.1770:FF:000001">
    <property type="entry name" value="C-Jun-amino-terminal kinase-interacting protein 3 isoform X1"/>
    <property type="match status" value="1"/>
</dbReference>
<proteinExistence type="inferred from homology"/>
<dbReference type="InterPro" id="IPR015943">
    <property type="entry name" value="WD40/YVTN_repeat-like_dom_sf"/>
</dbReference>
<evidence type="ECO:0000256" key="11">
    <source>
        <dbReference type="ARBA" id="ARBA00023054"/>
    </source>
</evidence>
<dbReference type="GO" id="GO:0016192">
    <property type="term" value="P:vesicle-mediated transport"/>
    <property type="evidence" value="ECO:0007669"/>
    <property type="project" value="TreeGrafter"/>
</dbReference>
<feature type="compositionally biased region" description="Polar residues" evidence="17">
    <location>
        <begin position="180"/>
        <end position="190"/>
    </location>
</feature>
<keyword evidence="20" id="KW-0808">Transferase</keyword>
<feature type="domain" description="RH1" evidence="18">
    <location>
        <begin position="8"/>
        <end position="96"/>
    </location>
</feature>
<dbReference type="EMBL" id="VCAZ01000020">
    <property type="protein sequence ID" value="TSK77064.1"/>
    <property type="molecule type" value="Genomic_DNA"/>
</dbReference>
<keyword evidence="9" id="KW-0597">Phosphoprotein</keyword>
<keyword evidence="8" id="KW-0963">Cytoplasm</keyword>
<keyword evidence="13" id="KW-0968">Cytoplasmic vesicle</keyword>
<evidence type="ECO:0000256" key="7">
    <source>
        <dbReference type="ARBA" id="ARBA00009866"/>
    </source>
</evidence>
<dbReference type="Pfam" id="PF09744">
    <property type="entry name" value="RH1"/>
    <property type="match status" value="1"/>
</dbReference>
<protein>
    <recommendedName>
        <fullName evidence="14">C-Jun-amino-terminal kinase-interacting protein 3</fullName>
    </recommendedName>
    <alternativeName>
        <fullName evidence="15">JNK MAP kinase scaffold protein 3</fullName>
    </alternativeName>
</protein>
<evidence type="ECO:0000256" key="12">
    <source>
        <dbReference type="ARBA" id="ARBA00023273"/>
    </source>
</evidence>
<dbReference type="GO" id="GO:0030425">
    <property type="term" value="C:dendrite"/>
    <property type="evidence" value="ECO:0007669"/>
    <property type="project" value="UniProtKB-SubCell"/>
</dbReference>
<dbReference type="GO" id="GO:0016301">
    <property type="term" value="F:kinase activity"/>
    <property type="evidence" value="ECO:0007669"/>
    <property type="project" value="UniProtKB-KW"/>
</dbReference>
<evidence type="ECO:0000256" key="13">
    <source>
        <dbReference type="ARBA" id="ARBA00023329"/>
    </source>
</evidence>
<feature type="region of interest" description="Disordered" evidence="17">
    <location>
        <begin position="1128"/>
        <end position="1150"/>
    </location>
</feature>
<evidence type="ECO:0000256" key="10">
    <source>
        <dbReference type="ARBA" id="ARBA00023034"/>
    </source>
</evidence>
<evidence type="ECO:0000256" key="14">
    <source>
        <dbReference type="ARBA" id="ARBA00071163"/>
    </source>
</evidence>
<dbReference type="InterPro" id="IPR036322">
    <property type="entry name" value="WD40_repeat_dom_sf"/>
</dbReference>
<dbReference type="FunFam" id="2.130.10.10:FF:000334">
    <property type="entry name" value="C-Jun-amino-terminal kinase-interacting protein 3 isoform X6"/>
    <property type="match status" value="1"/>
</dbReference>
<feature type="region of interest" description="Disordered" evidence="17">
    <location>
        <begin position="180"/>
        <end position="277"/>
    </location>
</feature>
<dbReference type="GO" id="GO:0048471">
    <property type="term" value="C:perinuclear region of cytoplasm"/>
    <property type="evidence" value="ECO:0007669"/>
    <property type="project" value="UniProtKB-SubCell"/>
</dbReference>
<keyword evidence="12" id="KW-0966">Cell projection</keyword>
<dbReference type="GO" id="GO:0005794">
    <property type="term" value="C:Golgi apparatus"/>
    <property type="evidence" value="ECO:0007669"/>
    <property type="project" value="UniProtKB-SubCell"/>
</dbReference>
<dbReference type="PANTHER" id="PTHR13886:SF3">
    <property type="entry name" value="C-JUN-AMINO-TERMINAL KINASE-INTERACTING PROTEIN 3"/>
    <property type="match status" value="1"/>
</dbReference>
<feature type="compositionally biased region" description="Low complexity" evidence="17">
    <location>
        <begin position="249"/>
        <end position="273"/>
    </location>
</feature>
<feature type="region of interest" description="Disordered" evidence="17">
    <location>
        <begin position="781"/>
        <end position="805"/>
    </location>
</feature>
<reference evidence="20 21" key="1">
    <citation type="journal article" date="2019" name="Genome Biol. Evol.">
        <title>Whole-Genome Sequencing of the Giant Devil Catfish, Bagarius yarrelli.</title>
        <authorList>
            <person name="Jiang W."/>
            <person name="Lv Y."/>
            <person name="Cheng L."/>
            <person name="Yang K."/>
            <person name="Chao B."/>
            <person name="Wang X."/>
            <person name="Li Y."/>
            <person name="Pan X."/>
            <person name="You X."/>
            <person name="Zhang Y."/>
            <person name="Yang J."/>
            <person name="Li J."/>
            <person name="Zhang X."/>
            <person name="Liu S."/>
            <person name="Sun C."/>
            <person name="Yang J."/>
            <person name="Shi Q."/>
        </authorList>
    </citation>
    <scope>NUCLEOTIDE SEQUENCE [LARGE SCALE GENOMIC DNA]</scope>
    <source>
        <strain evidence="20">JWS20170419001</strain>
        <tissue evidence="20">Muscle</tissue>
    </source>
</reference>
<dbReference type="Gene3D" id="2.130.10.10">
    <property type="entry name" value="YVTN repeat-like/Quinoprotein amine dehydrogenase"/>
    <property type="match status" value="1"/>
</dbReference>
<keyword evidence="11 16" id="KW-0175">Coiled coil</keyword>
<dbReference type="InterPro" id="IPR039911">
    <property type="entry name" value="JIP3/JIP4"/>
</dbReference>
<dbReference type="SUPFAM" id="SSF50978">
    <property type="entry name" value="WD40 repeat-like"/>
    <property type="match status" value="1"/>
</dbReference>
<keyword evidence="10" id="KW-0333">Golgi apparatus</keyword>
<evidence type="ECO:0000256" key="1">
    <source>
        <dbReference type="ARBA" id="ARBA00004279"/>
    </source>
</evidence>
<dbReference type="Gene3D" id="1.20.58.1770">
    <property type="match status" value="1"/>
</dbReference>
<dbReference type="GO" id="GO:0019894">
    <property type="term" value="F:kinesin binding"/>
    <property type="evidence" value="ECO:0007669"/>
    <property type="project" value="TreeGrafter"/>
</dbReference>
<dbReference type="FunFam" id="1.20.5.1000:FF:000001">
    <property type="entry name" value="C-Jun-amino-terminal kinase-interacting protein 3 isoform X2"/>
    <property type="match status" value="1"/>
</dbReference>
<evidence type="ECO:0000256" key="3">
    <source>
        <dbReference type="ARBA" id="ARBA00004541"/>
    </source>
</evidence>
<evidence type="ECO:0000256" key="15">
    <source>
        <dbReference type="ARBA" id="ARBA00076107"/>
    </source>
</evidence>
<dbReference type="PROSITE" id="PS51776">
    <property type="entry name" value="RH1"/>
    <property type="match status" value="1"/>
</dbReference>
<dbReference type="PROSITE" id="PS51777">
    <property type="entry name" value="RH2"/>
    <property type="match status" value="1"/>
</dbReference>
<sequence>MMELPLDEVVYQDDYGSVSVMSERVSGLANSIYREFERLIRSYDEEVVKELMPLVVNVLENLDAVLTENQEHEVELELLKEDNEQLITQYEREKALRKQAEEKFIEFEDVLEAEKKDLQGQIDVLELQSKQLELKTKNYADQISRLEERESEMKREYNALHQRHTEMIQTYVEHIERSKIQQAGSNQSDSGCGRTKADRPPSLSLYPTGDAMVRGGHGGARTTSTDAWHASDLGRSVYAPGFQEDGSESDSPSSTGSKSNTPTSSVPSASVTPLNEKMVSSGEFGVCRGRSRKSAKRLSRNMEVQVSQETRNVSIGIVNEAFGINTDSLYHEIKDAKSDIIGDVDAGAELLGMGKEVENLLTENKQLLETKNALNIVKNDLIAKVDELSGEQEVLREELEAVKQAKNKVDTRIKELEEELKRLRAEALGASQDSKDEGGEDDDVTVAQRRRFTRVEMARVLMERNQYKERLMELQEAVRWTEMIRQASRESPQIQEKKKSTIWQFFARLFSSSSSPPPVKRPYTSVNIHYRSPSPAGFNQKRSHTMCQISTSDHTLEFFPEELPSNGVASLLSNSALSVRREQRREQYRQVREHMRRDDGLMQACGWSVPPRFKQASEKDDNRMKNVPVPVYCRPLVEKDPNRKSKELHETDSMGSRVWILTSTHSASKVVIIDANQPGSLVDQFNVCNAHVLCISSVPAASESDYPAGEIFLEQQGDGGSEDAGKVEGMLAGITLVGCATNCSVVRSNCSSRTDTPVLDKGHAPAAPVCNRLAVSQSAEEATEAMEVSEEAGPSEEGESSTSSGMFTEHVFTDNTHRLYVHSAVANWKKCLHSIKLKDSVLSLVHVKGRVLVALADGTLAIFHRSEDGQWDLSNYHLMDLGRPHHSIRCMAVVHDKVWCGYKNKIHVIQPKSMQIEKSFDAHPRRESQVRQLAWIGDGVWVSIRLDSTLRLYHALTHQHLQDVDIEPYVSKMLGTGKLGFSFVRITALLIGGNRLWVGTGNGVIISIPLTETVVLHRGQLLGLRANKVSPTSSGGVIHVYADDSNSDKGNGSFIPYCSMAQAQLCFHGHRDAVKFFVSVPGNVLATLNGSVLDSPSESQGSSAPAETEAQSVQNVLVLSGGEGYIDFRIGDGEDDETEEADAEAPQIKPTLSKAERSHIIVWQVSYVPE</sequence>
<dbReference type="Pfam" id="PF19056">
    <property type="entry name" value="WD40_2"/>
    <property type="match status" value="1"/>
</dbReference>
<dbReference type="GO" id="GO:0031410">
    <property type="term" value="C:cytoplasmic vesicle"/>
    <property type="evidence" value="ECO:0007669"/>
    <property type="project" value="UniProtKB-SubCell"/>
</dbReference>
<evidence type="ECO:0000313" key="21">
    <source>
        <dbReference type="Proteomes" id="UP000319801"/>
    </source>
</evidence>
<evidence type="ECO:0000256" key="4">
    <source>
        <dbReference type="ARBA" id="ARBA00004555"/>
    </source>
</evidence>
<evidence type="ECO:0000256" key="16">
    <source>
        <dbReference type="SAM" id="Coils"/>
    </source>
</evidence>
<evidence type="ECO:0000313" key="20">
    <source>
        <dbReference type="EMBL" id="TSK77064.1"/>
    </source>
</evidence>
<evidence type="ECO:0000256" key="5">
    <source>
        <dbReference type="ARBA" id="ARBA00004556"/>
    </source>
</evidence>
<dbReference type="InterPro" id="IPR034744">
    <property type="entry name" value="RH2"/>
</dbReference>
<dbReference type="Pfam" id="PF16471">
    <property type="entry name" value="JIP_LZII"/>
    <property type="match status" value="1"/>
</dbReference>
<evidence type="ECO:0000256" key="9">
    <source>
        <dbReference type="ARBA" id="ARBA00022553"/>
    </source>
</evidence>
<dbReference type="Gene3D" id="1.20.5.1000">
    <property type="entry name" value="arf6 gtpase in complex with a specific effector, jip4"/>
    <property type="match status" value="1"/>
</dbReference>
<evidence type="ECO:0000256" key="8">
    <source>
        <dbReference type="ARBA" id="ARBA00022490"/>
    </source>
</evidence>
<gene>
    <name evidence="20" type="ORF">Baya_5475</name>
</gene>
<dbReference type="GO" id="GO:0030159">
    <property type="term" value="F:signaling receptor complex adaptor activity"/>
    <property type="evidence" value="ECO:0007669"/>
    <property type="project" value="TreeGrafter"/>
</dbReference>
<feature type="compositionally biased region" description="Acidic residues" evidence="17">
    <location>
        <begin position="781"/>
        <end position="799"/>
    </location>
</feature>
<evidence type="ECO:0000256" key="6">
    <source>
        <dbReference type="ARBA" id="ARBA00004624"/>
    </source>
</evidence>
<feature type="domain" description="RH2" evidence="19">
    <location>
        <begin position="449"/>
        <end position="524"/>
    </location>
</feature>